<gene>
    <name evidence="1" type="ORF">DERYTH_LOCUS28664</name>
</gene>
<dbReference type="EMBL" id="CAJVPY010072960">
    <property type="protein sequence ID" value="CAG8829327.1"/>
    <property type="molecule type" value="Genomic_DNA"/>
</dbReference>
<organism evidence="1 2">
    <name type="scientific">Dentiscutata erythropus</name>
    <dbReference type="NCBI Taxonomy" id="1348616"/>
    <lineage>
        <taxon>Eukaryota</taxon>
        <taxon>Fungi</taxon>
        <taxon>Fungi incertae sedis</taxon>
        <taxon>Mucoromycota</taxon>
        <taxon>Glomeromycotina</taxon>
        <taxon>Glomeromycetes</taxon>
        <taxon>Diversisporales</taxon>
        <taxon>Gigasporaceae</taxon>
        <taxon>Dentiscutata</taxon>
    </lineage>
</organism>
<dbReference type="AlphaFoldDB" id="A0A9N9KHD4"/>
<evidence type="ECO:0000313" key="2">
    <source>
        <dbReference type="Proteomes" id="UP000789405"/>
    </source>
</evidence>
<proteinExistence type="predicted"/>
<protein>
    <submittedName>
        <fullName evidence="1">23207_t:CDS:1</fullName>
    </submittedName>
</protein>
<name>A0A9N9KHD4_9GLOM</name>
<evidence type="ECO:0000313" key="1">
    <source>
        <dbReference type="EMBL" id="CAG8829327.1"/>
    </source>
</evidence>
<feature type="non-terminal residue" evidence="1">
    <location>
        <position position="1"/>
    </location>
</feature>
<accession>A0A9N9KHD4</accession>
<comment type="caution">
    <text evidence="1">The sequence shown here is derived from an EMBL/GenBank/DDBJ whole genome shotgun (WGS) entry which is preliminary data.</text>
</comment>
<feature type="non-terminal residue" evidence="1">
    <location>
        <position position="80"/>
    </location>
</feature>
<keyword evidence="2" id="KW-1185">Reference proteome</keyword>
<reference evidence="1" key="1">
    <citation type="submission" date="2021-06" db="EMBL/GenBank/DDBJ databases">
        <authorList>
            <person name="Kallberg Y."/>
            <person name="Tangrot J."/>
            <person name="Rosling A."/>
        </authorList>
    </citation>
    <scope>NUCLEOTIDE SEQUENCE</scope>
    <source>
        <strain evidence="1">MA453B</strain>
    </source>
</reference>
<dbReference type="Proteomes" id="UP000789405">
    <property type="component" value="Unassembled WGS sequence"/>
</dbReference>
<sequence>ESLITHIEKDSTELWPYEWEEEEKKPKNESVLREQSDTAIKIVEEQFPFLFYRNSSNGFDTFDRTLPITCLICEKEHMRE</sequence>